<sequence length="171" mass="19024">MNLPEPGPAVVDPAARFLDYLDYFRAEVRRKVADLDDADLGTSRVPSGWSPAGLVSHLVHMERRWFVWGFLGEDLADPWGERDESDEPGRWTLTGPVHEMLDALDAGGRRTREIVASHALHDRAATGGRFPEGEPAPTLMSILFHVMQEYARHMGHLDVVRELIDGTTGEG</sequence>
<dbReference type="Proteomes" id="UP000380867">
    <property type="component" value="Unassembled WGS sequence"/>
</dbReference>
<proteinExistence type="predicted"/>
<evidence type="ECO:0000313" key="1">
    <source>
        <dbReference type="EMBL" id="KAA1399792.1"/>
    </source>
</evidence>
<keyword evidence="2" id="KW-1185">Reference proteome</keyword>
<name>A0A5M4FIJ9_9ACTN</name>
<dbReference type="AlphaFoldDB" id="A0A5M4FIJ9"/>
<dbReference type="Gene3D" id="1.20.120.450">
    <property type="entry name" value="dinb family like domain"/>
    <property type="match status" value="1"/>
</dbReference>
<dbReference type="OrthoDB" id="4548523at2"/>
<organism evidence="1 2">
    <name type="scientific">Aeromicrobium ginsengisoli</name>
    <dbReference type="NCBI Taxonomy" id="363867"/>
    <lineage>
        <taxon>Bacteria</taxon>
        <taxon>Bacillati</taxon>
        <taxon>Actinomycetota</taxon>
        <taxon>Actinomycetes</taxon>
        <taxon>Propionibacteriales</taxon>
        <taxon>Nocardioidaceae</taxon>
        <taxon>Aeromicrobium</taxon>
    </lineage>
</organism>
<gene>
    <name evidence="1" type="ORF">ESP70_003265</name>
</gene>
<dbReference type="EMBL" id="SDPQ02000001">
    <property type="protein sequence ID" value="KAA1399792.1"/>
    <property type="molecule type" value="Genomic_DNA"/>
</dbReference>
<dbReference type="RefSeq" id="WP_149687917.1">
    <property type="nucleotide sequence ID" value="NZ_SDPQ02000001.1"/>
</dbReference>
<accession>A0A5M4FIJ9</accession>
<comment type="caution">
    <text evidence="1">The sequence shown here is derived from an EMBL/GenBank/DDBJ whole genome shotgun (WGS) entry which is preliminary data.</text>
</comment>
<dbReference type="SUPFAM" id="SSF109854">
    <property type="entry name" value="DinB/YfiT-like putative metalloenzymes"/>
    <property type="match status" value="1"/>
</dbReference>
<dbReference type="InterPro" id="IPR007061">
    <property type="entry name" value="MST-like"/>
</dbReference>
<evidence type="ECO:0000313" key="2">
    <source>
        <dbReference type="Proteomes" id="UP000380867"/>
    </source>
</evidence>
<dbReference type="InterPro" id="IPR034660">
    <property type="entry name" value="DinB/YfiT-like"/>
</dbReference>
<reference evidence="1" key="1">
    <citation type="submission" date="2019-09" db="EMBL/GenBank/DDBJ databases">
        <authorList>
            <person name="Li J."/>
        </authorList>
    </citation>
    <scope>NUCLEOTIDE SEQUENCE [LARGE SCALE GENOMIC DNA]</scope>
    <source>
        <strain evidence="1">JCM 14732</strain>
    </source>
</reference>
<protein>
    <submittedName>
        <fullName evidence="1">DUF664 domain-containing protein</fullName>
    </submittedName>
</protein>
<dbReference type="Pfam" id="PF04978">
    <property type="entry name" value="MST"/>
    <property type="match status" value="1"/>
</dbReference>